<dbReference type="SUPFAM" id="SSF50978">
    <property type="entry name" value="WD40 repeat-like"/>
    <property type="match status" value="1"/>
</dbReference>
<dbReference type="OrthoDB" id="5325112at2759"/>
<sequence length="858" mass="99140">MKDILDYSTLLVGTRQGSLLVYTVFFDGESKSHKVRIERTSKAFSKKPILQIEVVPEYHILLSLSDNVVSVHDLTIFTKILTVESTRGASVFAVDLQKIPSPTGDWLYNLRICVAARRRIQFFYWRNRNFHELYSDKEFSDVVKSVTWCDETVCVGTKREYYLVDVMSGNVKDVFPTGSRQQEALVTKLSDSELAVSRDETTVLIDKEGKPLQRFGIKWSDVPQMIVNLPPYLVAALPKYVEIQTIDPRVLIQSIELVRPRLLCVSGNSVFIASTNCVWKLCQSPVYQQIDQLTRAKEFELALRLAPLSEEDEETKRIKVHRIKNLYAFHLFVQHRFDSSLEMFSELETDPSQVIGLFPDLLPSEYRKRLVYPDSVPILEGAELERGLESLITYLLEKRQKLKDMGKKVHTCSIVEGNALIVSKKQLAQIIDTTLLKCYLQTQEALIASLLRLKDNQCHVVESEKILKSSHKYLELILLYESKGMHKEALEFLLAEHRKLNSVLHSPEHTIAYLQRLGSKHLDLIFDYACWVLKFRPDDGLKIFTEDNQEVENLPRDKVMAYLDKTCKQLVIPYLEHIIHEWGDKTSYFHNHLAFYYVNRLSPLMDEYVKNLPADQRPARAGEEGGELGELRTRLIFFLETSTLYSPERVLAVIPLNNFFRERAIVLGQMNRHEQSLAVYVHVLQDNKMAESHCLRTYDRCKEGNRDIYIHLLNIYLSPPNKSILGYMAEYAVDHGRVNIEAALDLLKRHANKIDTAKALELLPPATKLKDLKIFLENVLDHQAVYKRRCQLLRSLHFSEYLQVQRDRIRAQGVKFEVRNNVCAVCNERIGTSAFARYPNGIIVHYCCYENPYTVDAR</sequence>
<dbReference type="InterPro" id="IPR001180">
    <property type="entry name" value="CNH_dom"/>
</dbReference>
<keyword evidence="7" id="KW-1185">Reference proteome</keyword>
<dbReference type="InterPro" id="IPR019453">
    <property type="entry name" value="VPS39/TGFA1_Znf"/>
</dbReference>
<keyword evidence="2" id="KW-0472">Membrane</keyword>
<accession>A0A7I8VAL1</accession>
<dbReference type="PROSITE" id="PS50219">
    <property type="entry name" value="CNH"/>
    <property type="match status" value="1"/>
</dbReference>
<evidence type="ECO:0000313" key="6">
    <source>
        <dbReference type="EMBL" id="CAD5113361.1"/>
    </source>
</evidence>
<dbReference type="PANTHER" id="PTHR12894">
    <property type="entry name" value="CNH DOMAIN CONTAINING"/>
    <property type="match status" value="1"/>
</dbReference>
<dbReference type="Pfam" id="PF00780">
    <property type="entry name" value="CNH"/>
    <property type="match status" value="1"/>
</dbReference>
<dbReference type="InterPro" id="IPR019452">
    <property type="entry name" value="VPS39/TGF_beta_rcpt-assoc_1"/>
</dbReference>
<dbReference type="InterPro" id="IPR000547">
    <property type="entry name" value="Clathrin_H-chain/VPS_repeat"/>
</dbReference>
<comment type="similarity">
    <text evidence="3">Belongs to the VAM6/VPS39 family.</text>
</comment>
<organism evidence="6 7">
    <name type="scientific">Dimorphilus gyrociliatus</name>
    <dbReference type="NCBI Taxonomy" id="2664684"/>
    <lineage>
        <taxon>Eukaryota</taxon>
        <taxon>Metazoa</taxon>
        <taxon>Spiralia</taxon>
        <taxon>Lophotrochozoa</taxon>
        <taxon>Annelida</taxon>
        <taxon>Polychaeta</taxon>
        <taxon>Polychaeta incertae sedis</taxon>
        <taxon>Dinophilidae</taxon>
        <taxon>Dimorphilus</taxon>
    </lineage>
</organism>
<proteinExistence type="inferred from homology"/>
<dbReference type="Proteomes" id="UP000549394">
    <property type="component" value="Unassembled WGS sequence"/>
</dbReference>
<dbReference type="InterPro" id="IPR032914">
    <property type="entry name" value="Vam6/VPS39/TRAP1"/>
</dbReference>
<name>A0A7I8VAL1_9ANNE</name>
<dbReference type="AlphaFoldDB" id="A0A7I8VAL1"/>
<dbReference type="GO" id="GO:0005737">
    <property type="term" value="C:cytoplasm"/>
    <property type="evidence" value="ECO:0007669"/>
    <property type="project" value="TreeGrafter"/>
</dbReference>
<dbReference type="Pfam" id="PF10366">
    <property type="entry name" value="Vps39_1"/>
    <property type="match status" value="1"/>
</dbReference>
<dbReference type="PROSITE" id="PS50236">
    <property type="entry name" value="CHCR"/>
    <property type="match status" value="1"/>
</dbReference>
<reference evidence="6 7" key="1">
    <citation type="submission" date="2020-08" db="EMBL/GenBank/DDBJ databases">
        <authorList>
            <person name="Hejnol A."/>
        </authorList>
    </citation>
    <scope>NUCLEOTIDE SEQUENCE [LARGE SCALE GENOMIC DNA]</scope>
</reference>
<evidence type="ECO:0000259" key="5">
    <source>
        <dbReference type="PROSITE" id="PS50219"/>
    </source>
</evidence>
<evidence type="ECO:0000256" key="4">
    <source>
        <dbReference type="PROSITE-ProRule" id="PRU01006"/>
    </source>
</evidence>
<protein>
    <submittedName>
        <fullName evidence="6">DgyrCDS2533</fullName>
    </submittedName>
</protein>
<evidence type="ECO:0000256" key="1">
    <source>
        <dbReference type="ARBA" id="ARBA00004184"/>
    </source>
</evidence>
<dbReference type="GO" id="GO:0006914">
    <property type="term" value="P:autophagy"/>
    <property type="evidence" value="ECO:0007669"/>
    <property type="project" value="TreeGrafter"/>
</dbReference>
<comment type="subcellular location">
    <subcellularLocation>
        <location evidence="1">Endomembrane system</location>
        <topology evidence="1">Peripheral membrane protein</topology>
    </subcellularLocation>
</comment>
<gene>
    <name evidence="6" type="ORF">DGYR_LOCUS2369</name>
</gene>
<feature type="repeat" description="CHCR" evidence="4">
    <location>
        <begin position="544"/>
        <end position="725"/>
    </location>
</feature>
<dbReference type="InterPro" id="IPR036322">
    <property type="entry name" value="WD40_repeat_dom_sf"/>
</dbReference>
<evidence type="ECO:0000256" key="2">
    <source>
        <dbReference type="ARBA" id="ARBA00023136"/>
    </source>
</evidence>
<dbReference type="GO" id="GO:0006886">
    <property type="term" value="P:intracellular protein transport"/>
    <property type="evidence" value="ECO:0007669"/>
    <property type="project" value="UniProtKB-UniRule"/>
</dbReference>
<dbReference type="EMBL" id="CAJFCJ010000003">
    <property type="protein sequence ID" value="CAD5113361.1"/>
    <property type="molecule type" value="Genomic_DNA"/>
</dbReference>
<evidence type="ECO:0000256" key="3">
    <source>
        <dbReference type="ARBA" id="ARBA00038201"/>
    </source>
</evidence>
<dbReference type="GO" id="GO:0016020">
    <property type="term" value="C:membrane"/>
    <property type="evidence" value="ECO:0007669"/>
    <property type="project" value="TreeGrafter"/>
</dbReference>
<dbReference type="GO" id="GO:0034058">
    <property type="term" value="P:endosomal vesicle fusion"/>
    <property type="evidence" value="ECO:0007669"/>
    <property type="project" value="TreeGrafter"/>
</dbReference>
<comment type="caution">
    <text evidence="6">The sequence shown here is derived from an EMBL/GenBank/DDBJ whole genome shotgun (WGS) entry which is preliminary data.</text>
</comment>
<dbReference type="Pfam" id="PF10367">
    <property type="entry name" value="zf-Vps39_C"/>
    <property type="match status" value="1"/>
</dbReference>
<evidence type="ECO:0000313" key="7">
    <source>
        <dbReference type="Proteomes" id="UP000549394"/>
    </source>
</evidence>
<dbReference type="PANTHER" id="PTHR12894:SF49">
    <property type="entry name" value="VAM6_VPS39-LIKE PROTEIN"/>
    <property type="match status" value="1"/>
</dbReference>
<feature type="domain" description="CNH" evidence="5">
    <location>
        <begin position="1"/>
        <end position="270"/>
    </location>
</feature>
<dbReference type="GO" id="GO:0012505">
    <property type="term" value="C:endomembrane system"/>
    <property type="evidence" value="ECO:0007669"/>
    <property type="project" value="UniProtKB-SubCell"/>
</dbReference>